<name>A0AAW0SWH4_SCYPA</name>
<protein>
    <submittedName>
        <fullName evidence="2">Uncharacterized protein</fullName>
    </submittedName>
</protein>
<dbReference type="Proteomes" id="UP001487740">
    <property type="component" value="Unassembled WGS sequence"/>
</dbReference>
<feature type="compositionally biased region" description="Polar residues" evidence="1">
    <location>
        <begin position="331"/>
        <end position="340"/>
    </location>
</feature>
<comment type="caution">
    <text evidence="2">The sequence shown here is derived from an EMBL/GenBank/DDBJ whole genome shotgun (WGS) entry which is preliminary data.</text>
</comment>
<reference evidence="2 3" key="1">
    <citation type="submission" date="2023-03" db="EMBL/GenBank/DDBJ databases">
        <title>High-quality genome of Scylla paramamosain provides insights in environmental adaptation.</title>
        <authorList>
            <person name="Zhang L."/>
        </authorList>
    </citation>
    <scope>NUCLEOTIDE SEQUENCE [LARGE SCALE GENOMIC DNA]</scope>
    <source>
        <strain evidence="2">LZ_2023a</strain>
        <tissue evidence="2">Muscle</tissue>
    </source>
</reference>
<feature type="region of interest" description="Disordered" evidence="1">
    <location>
        <begin position="115"/>
        <end position="154"/>
    </location>
</feature>
<evidence type="ECO:0000256" key="1">
    <source>
        <dbReference type="SAM" id="MobiDB-lite"/>
    </source>
</evidence>
<dbReference type="AlphaFoldDB" id="A0AAW0SWH4"/>
<organism evidence="2 3">
    <name type="scientific">Scylla paramamosain</name>
    <name type="common">Mud crab</name>
    <dbReference type="NCBI Taxonomy" id="85552"/>
    <lineage>
        <taxon>Eukaryota</taxon>
        <taxon>Metazoa</taxon>
        <taxon>Ecdysozoa</taxon>
        <taxon>Arthropoda</taxon>
        <taxon>Crustacea</taxon>
        <taxon>Multicrustacea</taxon>
        <taxon>Malacostraca</taxon>
        <taxon>Eumalacostraca</taxon>
        <taxon>Eucarida</taxon>
        <taxon>Decapoda</taxon>
        <taxon>Pleocyemata</taxon>
        <taxon>Brachyura</taxon>
        <taxon>Eubrachyura</taxon>
        <taxon>Portunoidea</taxon>
        <taxon>Portunidae</taxon>
        <taxon>Portuninae</taxon>
        <taxon>Scylla</taxon>
    </lineage>
</organism>
<keyword evidence="3" id="KW-1185">Reference proteome</keyword>
<accession>A0AAW0SWH4</accession>
<feature type="compositionally biased region" description="Low complexity" evidence="1">
    <location>
        <begin position="124"/>
        <end position="143"/>
    </location>
</feature>
<gene>
    <name evidence="2" type="ORF">O3P69_019381</name>
</gene>
<proteinExistence type="predicted"/>
<feature type="region of interest" description="Disordered" evidence="1">
    <location>
        <begin position="263"/>
        <end position="385"/>
    </location>
</feature>
<feature type="region of interest" description="Disordered" evidence="1">
    <location>
        <begin position="187"/>
        <end position="229"/>
    </location>
</feature>
<feature type="region of interest" description="Disordered" evidence="1">
    <location>
        <begin position="1"/>
        <end position="98"/>
    </location>
</feature>
<evidence type="ECO:0000313" key="2">
    <source>
        <dbReference type="EMBL" id="KAK8379433.1"/>
    </source>
</evidence>
<evidence type="ECO:0000313" key="3">
    <source>
        <dbReference type="Proteomes" id="UP001487740"/>
    </source>
</evidence>
<sequence length="416" mass="43915">MPVDPAHHRLLHGRGARPLPRYTPLPSAEDRPPSLPLPSEVRLGVGGRPAVHVRAPVPRPCHRLRGPAAHAGPGHGSTRYTKLTPVREEPPSLGGGGHGLLRAVASRGRGYEDLRCRGAGGEAPDSGGSSPLSSPRVSPRGSPAQSRRKTSGILITSALARSGLRRLTRVSFGSSKGSMVETLIYDSPVGEEERIPEEEDPHLTSPSAFKDPVSQKFGTETGAQQKPASKVRVTFYESSRPLVVTSPEPSDLDLYSPQDLLMASPTADAHMPAFDRQLSTESGRDNPFRPGGDISKEADQIVEAIKSGRPLLSPPTDTTDTPTPQSPPTNESPITPTAAPTNLHPHKSPPETHSGVEAASDKSGANGATLGDTAPPQSSTPGPVEVKHVTVTPSDQGHVERVVIKKKNKCSCCVIQ</sequence>
<dbReference type="EMBL" id="JARAKH010000043">
    <property type="protein sequence ID" value="KAK8379433.1"/>
    <property type="molecule type" value="Genomic_DNA"/>
</dbReference>
<feature type="compositionally biased region" description="Polar residues" evidence="1">
    <location>
        <begin position="216"/>
        <end position="227"/>
    </location>
</feature>
<feature type="compositionally biased region" description="Low complexity" evidence="1">
    <location>
        <begin position="310"/>
        <end position="323"/>
    </location>
</feature>